<keyword evidence="3" id="KW-1185">Reference proteome</keyword>
<evidence type="ECO:0000256" key="1">
    <source>
        <dbReference type="SAM" id="MobiDB-lite"/>
    </source>
</evidence>
<accession>A0ABV7DFR3</accession>
<sequence length="75" mass="7847">MNSRPSDRSGRLSPSETPDPDVEDPHPGSVSDGTHPEADESKRVRKDGAGVEDRTERKQAVDPALMPGGDPAGAA</sequence>
<comment type="caution">
    <text evidence="2">The sequence shown here is derived from an EMBL/GenBank/DDBJ whole genome shotgun (WGS) entry which is preliminary data.</text>
</comment>
<dbReference type="RefSeq" id="WP_257310975.1">
    <property type="nucleotide sequence ID" value="NZ_JANFDG010000001.1"/>
</dbReference>
<feature type="compositionally biased region" description="Basic and acidic residues" evidence="1">
    <location>
        <begin position="1"/>
        <end position="10"/>
    </location>
</feature>
<feature type="compositionally biased region" description="Basic and acidic residues" evidence="1">
    <location>
        <begin position="34"/>
        <end position="60"/>
    </location>
</feature>
<protein>
    <submittedName>
        <fullName evidence="2">Uncharacterized protein</fullName>
    </submittedName>
</protein>
<feature type="region of interest" description="Disordered" evidence="1">
    <location>
        <begin position="1"/>
        <end position="75"/>
    </location>
</feature>
<dbReference type="Proteomes" id="UP001595377">
    <property type="component" value="Unassembled WGS sequence"/>
</dbReference>
<proteinExistence type="predicted"/>
<organism evidence="2 3">
    <name type="scientific">Shinella pollutisoli</name>
    <dbReference type="NCBI Taxonomy" id="2250594"/>
    <lineage>
        <taxon>Bacteria</taxon>
        <taxon>Pseudomonadati</taxon>
        <taxon>Pseudomonadota</taxon>
        <taxon>Alphaproteobacteria</taxon>
        <taxon>Hyphomicrobiales</taxon>
        <taxon>Rhizobiaceae</taxon>
        <taxon>Shinella</taxon>
    </lineage>
</organism>
<evidence type="ECO:0000313" key="2">
    <source>
        <dbReference type="EMBL" id="MFC3073164.1"/>
    </source>
</evidence>
<dbReference type="EMBL" id="JBHRSP010000015">
    <property type="protein sequence ID" value="MFC3073164.1"/>
    <property type="molecule type" value="Genomic_DNA"/>
</dbReference>
<gene>
    <name evidence="2" type="ORF">ACFOHH_08630</name>
</gene>
<reference evidence="3" key="1">
    <citation type="journal article" date="2019" name="Int. J. Syst. Evol. Microbiol.">
        <title>The Global Catalogue of Microorganisms (GCM) 10K type strain sequencing project: providing services to taxonomists for standard genome sequencing and annotation.</title>
        <authorList>
            <consortium name="The Broad Institute Genomics Platform"/>
            <consortium name="The Broad Institute Genome Sequencing Center for Infectious Disease"/>
            <person name="Wu L."/>
            <person name="Ma J."/>
        </authorList>
    </citation>
    <scope>NUCLEOTIDE SEQUENCE [LARGE SCALE GENOMIC DNA]</scope>
    <source>
        <strain evidence="3">KCTC 52677</strain>
    </source>
</reference>
<evidence type="ECO:0000313" key="3">
    <source>
        <dbReference type="Proteomes" id="UP001595377"/>
    </source>
</evidence>
<name>A0ABV7DFR3_9HYPH</name>